<dbReference type="RefSeq" id="XP_016229981.1">
    <property type="nucleotide sequence ID" value="XM_016386173.1"/>
</dbReference>
<reference evidence="1 2" key="1">
    <citation type="submission" date="2015-01" db="EMBL/GenBank/DDBJ databases">
        <title>The Genome Sequence of Exophiala spinifera CBS89968.</title>
        <authorList>
            <consortium name="The Broad Institute Genomics Platform"/>
            <person name="Cuomo C."/>
            <person name="de Hoog S."/>
            <person name="Gorbushina A."/>
            <person name="Stielow B."/>
            <person name="Teixiera M."/>
            <person name="Abouelleil A."/>
            <person name="Chapman S.B."/>
            <person name="Priest M."/>
            <person name="Young S.K."/>
            <person name="Wortman J."/>
            <person name="Nusbaum C."/>
            <person name="Birren B."/>
        </authorList>
    </citation>
    <scope>NUCLEOTIDE SEQUENCE [LARGE SCALE GENOMIC DNA]</scope>
    <source>
        <strain evidence="1 2">CBS 89968</strain>
    </source>
</reference>
<dbReference type="HOGENOM" id="CLU_1175443_0_0_1"/>
<dbReference type="GeneID" id="27338948"/>
<dbReference type="OrthoDB" id="10336463at2759"/>
<dbReference type="VEuPathDB" id="FungiDB:PV08_11865"/>
<protein>
    <submittedName>
        <fullName evidence="1">Uncharacterized protein</fullName>
    </submittedName>
</protein>
<proteinExistence type="predicted"/>
<name>A0A0D2ATB3_9EURO</name>
<organism evidence="1 2">
    <name type="scientific">Exophiala spinifera</name>
    <dbReference type="NCBI Taxonomy" id="91928"/>
    <lineage>
        <taxon>Eukaryota</taxon>
        <taxon>Fungi</taxon>
        <taxon>Dikarya</taxon>
        <taxon>Ascomycota</taxon>
        <taxon>Pezizomycotina</taxon>
        <taxon>Eurotiomycetes</taxon>
        <taxon>Chaetothyriomycetidae</taxon>
        <taxon>Chaetothyriales</taxon>
        <taxon>Herpotrichiellaceae</taxon>
        <taxon>Exophiala</taxon>
    </lineage>
</organism>
<keyword evidence="2" id="KW-1185">Reference proteome</keyword>
<accession>A0A0D2ATB3</accession>
<gene>
    <name evidence="1" type="ORF">PV08_11865</name>
</gene>
<dbReference type="EMBL" id="KN847502">
    <property type="protein sequence ID" value="KIW09765.1"/>
    <property type="molecule type" value="Genomic_DNA"/>
</dbReference>
<sequence>MSNGQYNFRFLHEAVATRKTLGFSERKRDDSFCSTMRLPAEPDFQSLLPSTTASSFSQSFDIFRDGSPLLGMLPCEYELNLPSRVKTEEGVARSLLRPVPRSLQQYRYIDIGLEPMRPHSYPGRIDQEGYSFDGLVQRRSSYPQIETISTNFRAEILEEAHLRDQTLLNMISLDVLDGRFMVTVMESLEEYRQLEWAREMLIIRPWSKDVQLARQKQAEISHAGKELLARETAPTL</sequence>
<dbReference type="AlphaFoldDB" id="A0A0D2ATB3"/>
<dbReference type="Proteomes" id="UP000053328">
    <property type="component" value="Unassembled WGS sequence"/>
</dbReference>
<evidence type="ECO:0000313" key="2">
    <source>
        <dbReference type="Proteomes" id="UP000053328"/>
    </source>
</evidence>
<evidence type="ECO:0000313" key="1">
    <source>
        <dbReference type="EMBL" id="KIW09765.1"/>
    </source>
</evidence>